<dbReference type="PROSITE" id="PS50089">
    <property type="entry name" value="ZF_RING_2"/>
    <property type="match status" value="1"/>
</dbReference>
<dbReference type="InterPro" id="IPR001841">
    <property type="entry name" value="Znf_RING"/>
</dbReference>
<feature type="region of interest" description="Disordered" evidence="4">
    <location>
        <begin position="14"/>
        <end position="46"/>
    </location>
</feature>
<reference evidence="6 7" key="1">
    <citation type="submission" date="2023-09" db="EMBL/GenBank/DDBJ databases">
        <title>Genomes of two closely related lineages of the louse Polyplax serrata with different host specificities.</title>
        <authorList>
            <person name="Martinu J."/>
            <person name="Tarabai H."/>
            <person name="Stefka J."/>
            <person name="Hypsa V."/>
        </authorList>
    </citation>
    <scope>NUCLEOTIDE SEQUENCE [LARGE SCALE GENOMIC DNA]</scope>
    <source>
        <strain evidence="6">98ZLc_SE</strain>
    </source>
</reference>
<feature type="compositionally biased region" description="Polar residues" evidence="4">
    <location>
        <begin position="34"/>
        <end position="46"/>
    </location>
</feature>
<organism evidence="6 7">
    <name type="scientific">Polyplax serrata</name>
    <name type="common">Common mouse louse</name>
    <dbReference type="NCBI Taxonomy" id="468196"/>
    <lineage>
        <taxon>Eukaryota</taxon>
        <taxon>Metazoa</taxon>
        <taxon>Ecdysozoa</taxon>
        <taxon>Arthropoda</taxon>
        <taxon>Hexapoda</taxon>
        <taxon>Insecta</taxon>
        <taxon>Pterygota</taxon>
        <taxon>Neoptera</taxon>
        <taxon>Paraneoptera</taxon>
        <taxon>Psocodea</taxon>
        <taxon>Troctomorpha</taxon>
        <taxon>Phthiraptera</taxon>
        <taxon>Anoplura</taxon>
        <taxon>Polyplacidae</taxon>
        <taxon>Polyplax</taxon>
    </lineage>
</organism>
<feature type="compositionally biased region" description="Basic and acidic residues" evidence="4">
    <location>
        <begin position="193"/>
        <end position="202"/>
    </location>
</feature>
<keyword evidence="2" id="KW-0862">Zinc</keyword>
<evidence type="ECO:0000313" key="7">
    <source>
        <dbReference type="Proteomes" id="UP001359485"/>
    </source>
</evidence>
<feature type="region of interest" description="Disordered" evidence="4">
    <location>
        <begin position="177"/>
        <end position="231"/>
    </location>
</feature>
<dbReference type="Pfam" id="PF13639">
    <property type="entry name" value="zf-RING_2"/>
    <property type="match status" value="1"/>
</dbReference>
<evidence type="ECO:0000259" key="5">
    <source>
        <dbReference type="PROSITE" id="PS50089"/>
    </source>
</evidence>
<keyword evidence="1 3" id="KW-0479">Metal-binding</keyword>
<keyword evidence="1 3" id="KW-0863">Zinc-finger</keyword>
<evidence type="ECO:0000256" key="3">
    <source>
        <dbReference type="PROSITE-ProRule" id="PRU00175"/>
    </source>
</evidence>
<comment type="caution">
    <text evidence="6">The sequence shown here is derived from an EMBL/GenBank/DDBJ whole genome shotgun (WGS) entry which is preliminary data.</text>
</comment>
<sequence length="596" mass="67064">MQLCNLNWYKMNTSNRGSSLRNSPTQYSRLLGSSHGNRSNHHLTTNANRSNLHNRRVNEWVNHVQFGKDYLHPFSDVSSNPAGPGSHKIQVFPKQGGQLSPTHSIFCNENLTGLGSDHHQVTPPLHINIRAQESPVMSSNILNPSPTGLVPSNLDVRPRSGLNVEFSPMRNVPTELRLSPVQLPHSPPCYCPDDGRKSESPSRKRRRLSRSSHQILELPSSPPPQRPMWDNRQVPFTRSRFSPSVRRSRYQNNFAHSPVVMDVNQVPVTLPLNISHPLSLYTPVSPNTSALLPNACQIYATPQFSVAPSHQYIAQQNTIPLPQYSHIQTREHPKIPGAQYISPPNPLTLPPQYQHIQTPRDALDIDYLNEHRANGMYHAQLHPVNHPPSPTLHHHTLHPVVGGAATTLHSHTPSPPIFLAESRGSPLDVLPQRTRRNISSRRHSRRWRGNSLPHPHPTATPYFLHVIAMFSNPPLSPYSTDLSSPNSTETNENYEALLNLAERLGEAKPRGLFRAEIDQLPCYKFNVENHQSDQTCCVVCMCDFEPRQSLRVLPCSHEFHAKCVDKWLKSNRTCPICRGDASQYFYTASSSPSSSE</sequence>
<name>A0ABR1B9U6_POLSC</name>
<keyword evidence="7" id="KW-1185">Reference proteome</keyword>
<evidence type="ECO:0000256" key="1">
    <source>
        <dbReference type="ARBA" id="ARBA00022771"/>
    </source>
</evidence>
<dbReference type="PANTHER" id="PTHR46171:SF3">
    <property type="entry name" value="GH10160P"/>
    <property type="match status" value="1"/>
</dbReference>
<dbReference type="Proteomes" id="UP001359485">
    <property type="component" value="Unassembled WGS sequence"/>
</dbReference>
<evidence type="ECO:0000313" key="6">
    <source>
        <dbReference type="EMBL" id="KAK6635944.1"/>
    </source>
</evidence>
<evidence type="ECO:0000256" key="4">
    <source>
        <dbReference type="SAM" id="MobiDB-lite"/>
    </source>
</evidence>
<dbReference type="SUPFAM" id="SSF57850">
    <property type="entry name" value="RING/U-box"/>
    <property type="match status" value="1"/>
</dbReference>
<gene>
    <name evidence="6" type="ORF">RUM44_001199</name>
</gene>
<dbReference type="EMBL" id="JAWJWF010000003">
    <property type="protein sequence ID" value="KAK6635944.1"/>
    <property type="molecule type" value="Genomic_DNA"/>
</dbReference>
<accession>A0ABR1B9U6</accession>
<dbReference type="Gene3D" id="3.30.40.10">
    <property type="entry name" value="Zinc/RING finger domain, C3HC4 (zinc finger)"/>
    <property type="match status" value="1"/>
</dbReference>
<dbReference type="SMART" id="SM00184">
    <property type="entry name" value="RING"/>
    <property type="match status" value="1"/>
</dbReference>
<proteinExistence type="predicted"/>
<feature type="domain" description="RING-type" evidence="5">
    <location>
        <begin position="537"/>
        <end position="578"/>
    </location>
</feature>
<protein>
    <recommendedName>
        <fullName evidence="5">RING-type domain-containing protein</fullName>
    </recommendedName>
</protein>
<dbReference type="PANTHER" id="PTHR46171">
    <property type="entry name" value="GH10160P"/>
    <property type="match status" value="1"/>
</dbReference>
<evidence type="ECO:0000256" key="2">
    <source>
        <dbReference type="ARBA" id="ARBA00022833"/>
    </source>
</evidence>
<feature type="compositionally biased region" description="Polar residues" evidence="4">
    <location>
        <begin position="14"/>
        <end position="28"/>
    </location>
</feature>
<dbReference type="InterPro" id="IPR013083">
    <property type="entry name" value="Znf_RING/FYVE/PHD"/>
</dbReference>